<evidence type="ECO:0000256" key="4">
    <source>
        <dbReference type="ARBA" id="ARBA00022741"/>
    </source>
</evidence>
<evidence type="ECO:0000256" key="3">
    <source>
        <dbReference type="ARBA" id="ARBA00022679"/>
    </source>
</evidence>
<dbReference type="CDD" id="cd14014">
    <property type="entry name" value="STKc_PknB_like"/>
    <property type="match status" value="1"/>
</dbReference>
<accession>A0ABS2QQT8</accession>
<comment type="catalytic activity">
    <reaction evidence="8">
        <text>L-seryl-[protein] + ATP = O-phospho-L-seryl-[protein] + ADP + H(+)</text>
        <dbReference type="Rhea" id="RHEA:17989"/>
        <dbReference type="Rhea" id="RHEA-COMP:9863"/>
        <dbReference type="Rhea" id="RHEA-COMP:11604"/>
        <dbReference type="ChEBI" id="CHEBI:15378"/>
        <dbReference type="ChEBI" id="CHEBI:29999"/>
        <dbReference type="ChEBI" id="CHEBI:30616"/>
        <dbReference type="ChEBI" id="CHEBI:83421"/>
        <dbReference type="ChEBI" id="CHEBI:456216"/>
        <dbReference type="EC" id="2.7.11.1"/>
    </reaction>
</comment>
<dbReference type="CDD" id="cd06577">
    <property type="entry name" value="PASTA_pknB"/>
    <property type="match status" value="3"/>
</dbReference>
<feature type="domain" description="PASTA" evidence="12">
    <location>
        <begin position="505"/>
        <end position="571"/>
    </location>
</feature>
<evidence type="ECO:0000259" key="12">
    <source>
        <dbReference type="PROSITE" id="PS51178"/>
    </source>
</evidence>
<organism evidence="13 14">
    <name type="scientific">Priestia iocasae</name>
    <dbReference type="NCBI Taxonomy" id="2291674"/>
    <lineage>
        <taxon>Bacteria</taxon>
        <taxon>Bacillati</taxon>
        <taxon>Bacillota</taxon>
        <taxon>Bacilli</taxon>
        <taxon>Bacillales</taxon>
        <taxon>Bacillaceae</taxon>
        <taxon>Priestia</taxon>
    </lineage>
</organism>
<evidence type="ECO:0000256" key="1">
    <source>
        <dbReference type="ARBA" id="ARBA00012513"/>
    </source>
</evidence>
<dbReference type="InterPro" id="IPR005543">
    <property type="entry name" value="PASTA_dom"/>
</dbReference>
<evidence type="ECO:0000256" key="2">
    <source>
        <dbReference type="ARBA" id="ARBA00022527"/>
    </source>
</evidence>
<dbReference type="Gene3D" id="2.60.40.2560">
    <property type="match status" value="1"/>
</dbReference>
<dbReference type="PROSITE" id="PS00107">
    <property type="entry name" value="PROTEIN_KINASE_ATP"/>
    <property type="match status" value="1"/>
</dbReference>
<feature type="domain" description="Protein kinase" evidence="11">
    <location>
        <begin position="14"/>
        <end position="274"/>
    </location>
</feature>
<evidence type="ECO:0000256" key="8">
    <source>
        <dbReference type="ARBA" id="ARBA00048679"/>
    </source>
</evidence>
<name>A0ABS2QQT8_9BACI</name>
<evidence type="ECO:0000256" key="6">
    <source>
        <dbReference type="ARBA" id="ARBA00022840"/>
    </source>
</evidence>
<evidence type="ECO:0000313" key="13">
    <source>
        <dbReference type="EMBL" id="MBM7701818.1"/>
    </source>
</evidence>
<dbReference type="Pfam" id="PF21160">
    <property type="entry name" value="PrkC-like_PASTA-like"/>
    <property type="match status" value="1"/>
</dbReference>
<dbReference type="EC" id="2.7.11.1" evidence="1"/>
<dbReference type="Gene3D" id="3.30.200.20">
    <property type="entry name" value="Phosphorylase Kinase, domain 1"/>
    <property type="match status" value="1"/>
</dbReference>
<dbReference type="Gene3D" id="1.10.510.10">
    <property type="entry name" value="Transferase(Phosphotransferase) domain 1"/>
    <property type="match status" value="1"/>
</dbReference>
<keyword evidence="14" id="KW-1185">Reference proteome</keyword>
<evidence type="ECO:0000256" key="9">
    <source>
        <dbReference type="PROSITE-ProRule" id="PRU10141"/>
    </source>
</evidence>
<dbReference type="InterPro" id="IPR000719">
    <property type="entry name" value="Prot_kinase_dom"/>
</dbReference>
<dbReference type="SUPFAM" id="SSF54184">
    <property type="entry name" value="Penicillin-binding protein 2x (pbp-2x), c-terminal domain"/>
    <property type="match status" value="1"/>
</dbReference>
<keyword evidence="2" id="KW-0723">Serine/threonine-protein kinase</keyword>
<feature type="transmembrane region" description="Helical" evidence="10">
    <location>
        <begin position="346"/>
        <end position="369"/>
    </location>
</feature>
<dbReference type="InterPro" id="IPR017441">
    <property type="entry name" value="Protein_kinase_ATP_BS"/>
</dbReference>
<dbReference type="EMBL" id="JAFBFC010000001">
    <property type="protein sequence ID" value="MBM7701818.1"/>
    <property type="molecule type" value="Genomic_DNA"/>
</dbReference>
<protein>
    <recommendedName>
        <fullName evidence="1">non-specific serine/threonine protein kinase</fullName>
        <ecNumber evidence="1">2.7.11.1</ecNumber>
    </recommendedName>
</protein>
<dbReference type="PANTHER" id="PTHR43289">
    <property type="entry name" value="MITOGEN-ACTIVATED PROTEIN KINASE KINASE KINASE 20-RELATED"/>
    <property type="match status" value="1"/>
</dbReference>
<keyword evidence="10" id="KW-0812">Transmembrane</keyword>
<dbReference type="SMART" id="SM00220">
    <property type="entry name" value="S_TKc"/>
    <property type="match status" value="1"/>
</dbReference>
<comment type="catalytic activity">
    <reaction evidence="7">
        <text>L-threonyl-[protein] + ATP = O-phospho-L-threonyl-[protein] + ADP + H(+)</text>
        <dbReference type="Rhea" id="RHEA:46608"/>
        <dbReference type="Rhea" id="RHEA-COMP:11060"/>
        <dbReference type="Rhea" id="RHEA-COMP:11605"/>
        <dbReference type="ChEBI" id="CHEBI:15378"/>
        <dbReference type="ChEBI" id="CHEBI:30013"/>
        <dbReference type="ChEBI" id="CHEBI:30616"/>
        <dbReference type="ChEBI" id="CHEBI:61977"/>
        <dbReference type="ChEBI" id="CHEBI:456216"/>
        <dbReference type="EC" id="2.7.11.1"/>
    </reaction>
</comment>
<evidence type="ECO:0000256" key="5">
    <source>
        <dbReference type="ARBA" id="ARBA00022777"/>
    </source>
</evidence>
<feature type="binding site" evidence="9">
    <location>
        <position position="43"/>
    </location>
    <ligand>
        <name>ATP</name>
        <dbReference type="ChEBI" id="CHEBI:30616"/>
    </ligand>
</feature>
<evidence type="ECO:0000256" key="10">
    <source>
        <dbReference type="SAM" id="Phobius"/>
    </source>
</evidence>
<dbReference type="InterPro" id="IPR011009">
    <property type="entry name" value="Kinase-like_dom_sf"/>
</dbReference>
<dbReference type="PROSITE" id="PS00108">
    <property type="entry name" value="PROTEIN_KINASE_ST"/>
    <property type="match status" value="1"/>
</dbReference>
<keyword evidence="10" id="KW-1133">Transmembrane helix</keyword>
<evidence type="ECO:0000256" key="7">
    <source>
        <dbReference type="ARBA" id="ARBA00047899"/>
    </source>
</evidence>
<sequence length="659" mass="74010">MRAVLIGKRLNDRYKILQVIGGGGMANVYLARDMILERDVAIKVLRLDFANDESFIKRFHREAQSATSIAHPNIVSIYDVGEEEDIYYIVMEYVAGHTLKQYIQQQPPLPIEKAINIMIQITSAIAHAHQYGIVHRDLKPQNILIDENDIAKVTDFGIAIALSSTTITHTNSVLGSVHYLSPEQARGGLANKKSDIYSLGIVLFELLTGRVPFSGESAVSIALKHLQTETPSPKRWNPSIPQSIENVVLKATAKDPFYRYESVEEMEEDLRTALEPERLSEAKFSIPDDDEVTKAIPVITDEYLDTEIDDTIVRPSVNEEKPEVKEKPQVEAKESKKKKRKILPTLLLILLFLAVGSVAAVTFIPSLLLPKDMTVPDLQNEEYERAVTQLLSMGFKVQDTQVIPDNSIEEGKVIRTDPEAGEVVKEGAFITIYRSAGKEKVTFDRYIGRNVEEIKALLEDRNFKEIRTVDIESNETPGTIVDQVPKETEQVIPEETTVTFWVSTGPPDIALKDFVGWTEKSVQDYLSEYGLEVVSNREYSDTVSEGLVVSQSPMPNENVQKGDTVTITVSDGQEEKPPKTITRTITIPYEPTIEGQPQQVQIYVEDLQYDMTVPYKELAITETVTENIQLMIPYGDQAGYKVIRDGNVIEDTVIDYEES</sequence>
<dbReference type="Gene3D" id="3.30.10.20">
    <property type="match status" value="3"/>
</dbReference>
<feature type="domain" description="PASTA" evidence="12">
    <location>
        <begin position="437"/>
        <end position="504"/>
    </location>
</feature>
<keyword evidence="5 13" id="KW-0418">Kinase</keyword>
<dbReference type="SUPFAM" id="SSF56112">
    <property type="entry name" value="Protein kinase-like (PK-like)"/>
    <property type="match status" value="1"/>
</dbReference>
<gene>
    <name evidence="13" type="ORF">JOC83_000644</name>
</gene>
<evidence type="ECO:0000313" key="14">
    <source>
        <dbReference type="Proteomes" id="UP000809829"/>
    </source>
</evidence>
<dbReference type="NCBIfam" id="NF033483">
    <property type="entry name" value="PknB_PASTA_kin"/>
    <property type="match status" value="1"/>
</dbReference>
<reference evidence="13 14" key="1">
    <citation type="submission" date="2021-01" db="EMBL/GenBank/DDBJ databases">
        <title>Genomic Encyclopedia of Type Strains, Phase IV (KMG-IV): sequencing the most valuable type-strain genomes for metagenomic binning, comparative biology and taxonomic classification.</title>
        <authorList>
            <person name="Goeker M."/>
        </authorList>
    </citation>
    <scope>NUCLEOTIDE SEQUENCE [LARGE SCALE GENOMIC DNA]</scope>
    <source>
        <strain evidence="13 14">DSM 104297</strain>
    </source>
</reference>
<feature type="domain" description="PASTA" evidence="12">
    <location>
        <begin position="369"/>
        <end position="436"/>
    </location>
</feature>
<dbReference type="PROSITE" id="PS50011">
    <property type="entry name" value="PROTEIN_KINASE_DOM"/>
    <property type="match status" value="1"/>
</dbReference>
<dbReference type="GO" id="GO:0004674">
    <property type="term" value="F:protein serine/threonine kinase activity"/>
    <property type="evidence" value="ECO:0007669"/>
    <property type="project" value="UniProtKB-EC"/>
</dbReference>
<dbReference type="InterPro" id="IPR008271">
    <property type="entry name" value="Ser/Thr_kinase_AS"/>
</dbReference>
<proteinExistence type="predicted"/>
<keyword evidence="4 9" id="KW-0547">Nucleotide-binding</keyword>
<comment type="caution">
    <text evidence="13">The sequence shown here is derived from an EMBL/GenBank/DDBJ whole genome shotgun (WGS) entry which is preliminary data.</text>
</comment>
<dbReference type="Proteomes" id="UP000809829">
    <property type="component" value="Unassembled WGS sequence"/>
</dbReference>
<dbReference type="SMART" id="SM00740">
    <property type="entry name" value="PASTA"/>
    <property type="match status" value="3"/>
</dbReference>
<dbReference type="PROSITE" id="PS51178">
    <property type="entry name" value="PASTA"/>
    <property type="match status" value="3"/>
</dbReference>
<dbReference type="Pfam" id="PF03793">
    <property type="entry name" value="PASTA"/>
    <property type="match status" value="3"/>
</dbReference>
<dbReference type="PANTHER" id="PTHR43289:SF34">
    <property type="entry name" value="SERINE_THREONINE-PROTEIN KINASE YBDM-RELATED"/>
    <property type="match status" value="1"/>
</dbReference>
<keyword evidence="3 13" id="KW-0808">Transferase</keyword>
<keyword evidence="6 9" id="KW-0067">ATP-binding</keyword>
<evidence type="ECO:0000259" key="11">
    <source>
        <dbReference type="PROSITE" id="PS50011"/>
    </source>
</evidence>
<dbReference type="Pfam" id="PF00069">
    <property type="entry name" value="Pkinase"/>
    <property type="match status" value="1"/>
</dbReference>
<keyword evidence="10" id="KW-0472">Membrane</keyword>